<protein>
    <submittedName>
        <fullName evidence="1">Uncharacterized protein</fullName>
    </submittedName>
</protein>
<comment type="caution">
    <text evidence="1">The sequence shown here is derived from an EMBL/GenBank/DDBJ whole genome shotgun (WGS) entry which is preliminary data.</text>
</comment>
<evidence type="ECO:0000313" key="1">
    <source>
        <dbReference type="EMBL" id="KAK9037124.1"/>
    </source>
</evidence>
<sequence>MCGPLIRLAIPAMTKPSWSVKGNPIFSVVVLFHFRCCRMLGGSLNMCMSHAEVEDLLGGIKEGALSDSFGEGAADTSNAKFVGGKEPDPVGIGEEVGGKFNKLVEPDSFGKVVESVGEPDDGKADDGGAVVADDGGIIVADDGGTSVAEDGRDI</sequence>
<evidence type="ECO:0000313" key="2">
    <source>
        <dbReference type="Proteomes" id="UP001396334"/>
    </source>
</evidence>
<gene>
    <name evidence="1" type="ORF">V6N11_022046</name>
</gene>
<dbReference type="Proteomes" id="UP001396334">
    <property type="component" value="Unassembled WGS sequence"/>
</dbReference>
<keyword evidence="2" id="KW-1185">Reference proteome</keyword>
<proteinExistence type="predicted"/>
<name>A0ABR2TI76_9ROSI</name>
<dbReference type="EMBL" id="JBBPBN010000005">
    <property type="protein sequence ID" value="KAK9037124.1"/>
    <property type="molecule type" value="Genomic_DNA"/>
</dbReference>
<organism evidence="1 2">
    <name type="scientific">Hibiscus sabdariffa</name>
    <name type="common">roselle</name>
    <dbReference type="NCBI Taxonomy" id="183260"/>
    <lineage>
        <taxon>Eukaryota</taxon>
        <taxon>Viridiplantae</taxon>
        <taxon>Streptophyta</taxon>
        <taxon>Embryophyta</taxon>
        <taxon>Tracheophyta</taxon>
        <taxon>Spermatophyta</taxon>
        <taxon>Magnoliopsida</taxon>
        <taxon>eudicotyledons</taxon>
        <taxon>Gunneridae</taxon>
        <taxon>Pentapetalae</taxon>
        <taxon>rosids</taxon>
        <taxon>malvids</taxon>
        <taxon>Malvales</taxon>
        <taxon>Malvaceae</taxon>
        <taxon>Malvoideae</taxon>
        <taxon>Hibiscus</taxon>
    </lineage>
</organism>
<accession>A0ABR2TI76</accession>
<reference evidence="1 2" key="1">
    <citation type="journal article" date="2024" name="G3 (Bethesda)">
        <title>Genome assembly of Hibiscus sabdariffa L. provides insights into metabolisms of medicinal natural products.</title>
        <authorList>
            <person name="Kim T."/>
        </authorList>
    </citation>
    <scope>NUCLEOTIDE SEQUENCE [LARGE SCALE GENOMIC DNA]</scope>
    <source>
        <strain evidence="1">TK-2024</strain>
        <tissue evidence="1">Old leaves</tissue>
    </source>
</reference>